<keyword evidence="1" id="KW-0479">Metal-binding</keyword>
<dbReference type="InterPro" id="IPR007219">
    <property type="entry name" value="XnlR_reg_dom"/>
</dbReference>
<dbReference type="AlphaFoldDB" id="A0A0C9Y2N8"/>
<feature type="region of interest" description="Disordered" evidence="3">
    <location>
        <begin position="133"/>
        <end position="180"/>
    </location>
</feature>
<evidence type="ECO:0000256" key="3">
    <source>
        <dbReference type="SAM" id="MobiDB-lite"/>
    </source>
</evidence>
<feature type="domain" description="Zn(2)-C6 fungal-type" evidence="4">
    <location>
        <begin position="26"/>
        <end position="59"/>
    </location>
</feature>
<evidence type="ECO:0000259" key="4">
    <source>
        <dbReference type="PROSITE" id="PS50048"/>
    </source>
</evidence>
<dbReference type="Pfam" id="PF04082">
    <property type="entry name" value="Fungal_trans"/>
    <property type="match status" value="1"/>
</dbReference>
<dbReference type="GO" id="GO:0000981">
    <property type="term" value="F:DNA-binding transcription factor activity, RNA polymerase II-specific"/>
    <property type="evidence" value="ECO:0007669"/>
    <property type="project" value="InterPro"/>
</dbReference>
<dbReference type="Pfam" id="PF00172">
    <property type="entry name" value="Zn_clus"/>
    <property type="match status" value="1"/>
</dbReference>
<organism evidence="5 6">
    <name type="scientific">Laccaria amethystina LaAM-08-1</name>
    <dbReference type="NCBI Taxonomy" id="1095629"/>
    <lineage>
        <taxon>Eukaryota</taxon>
        <taxon>Fungi</taxon>
        <taxon>Dikarya</taxon>
        <taxon>Basidiomycota</taxon>
        <taxon>Agaricomycotina</taxon>
        <taxon>Agaricomycetes</taxon>
        <taxon>Agaricomycetidae</taxon>
        <taxon>Agaricales</taxon>
        <taxon>Agaricineae</taxon>
        <taxon>Hydnangiaceae</taxon>
        <taxon>Laccaria</taxon>
    </lineage>
</organism>
<dbReference type="InterPro" id="IPR001138">
    <property type="entry name" value="Zn2Cys6_DnaBD"/>
</dbReference>
<dbReference type="Proteomes" id="UP000054477">
    <property type="component" value="Unassembled WGS sequence"/>
</dbReference>
<protein>
    <recommendedName>
        <fullName evidence="4">Zn(2)-C6 fungal-type domain-containing protein</fullName>
    </recommendedName>
</protein>
<dbReference type="PROSITE" id="PS50048">
    <property type="entry name" value="ZN2_CY6_FUNGAL_2"/>
    <property type="match status" value="1"/>
</dbReference>
<evidence type="ECO:0000313" key="5">
    <source>
        <dbReference type="EMBL" id="KIK04357.1"/>
    </source>
</evidence>
<dbReference type="CDD" id="cd00067">
    <property type="entry name" value="GAL4"/>
    <property type="match status" value="1"/>
</dbReference>
<dbReference type="InterPro" id="IPR036864">
    <property type="entry name" value="Zn2-C6_fun-type_DNA-bd_sf"/>
</dbReference>
<dbReference type="SUPFAM" id="SSF57701">
    <property type="entry name" value="Zn2/Cys6 DNA-binding domain"/>
    <property type="match status" value="1"/>
</dbReference>
<accession>A0A0C9Y2N8</accession>
<feature type="compositionally biased region" description="Low complexity" evidence="3">
    <location>
        <begin position="133"/>
        <end position="147"/>
    </location>
</feature>
<dbReference type="InterPro" id="IPR050987">
    <property type="entry name" value="AtrR-like"/>
</dbReference>
<keyword evidence="6" id="KW-1185">Reference proteome</keyword>
<proteinExistence type="predicted"/>
<dbReference type="STRING" id="1095629.A0A0C9Y2N8"/>
<dbReference type="CDD" id="cd12148">
    <property type="entry name" value="fungal_TF_MHR"/>
    <property type="match status" value="1"/>
</dbReference>
<sequence>MSSDGQASSSSNVPPIKVKRRRLQGACDICRQKKIRCDSAKMAGNRCSNCVAFDSECTHLFMNQKNAIRFKTTTLLPNDPERSLENFRTSMQPLVSTILSNNPYHPPTNTVLLRETLTSLALYAQRLEKELSNHSSSSSFDDQSPSSINASASGGLPLPMFPDPQNNNQAPATTDDDREMASLSDSMKHLLVLDTSKNRFFGPSSSVMLAKTAIEFSSRTKAALDTAKDFGFAGYRRPEFWTVRPWELPPPYITLRQHQIFPDPDLLQDFIQLYFDHMHPFVPILHRPTLERSVQAGLHFEDHRFGEMLLAMCALASRYSQDPRVILEGTNSEYSCGWKWFRQLRFFHACFVQAPCLYEIQTYCMAILYLHGTSIPETCWYMLGLAVRAAQDVGIHRRKPTPEGGVPTIEDELSKRVFWVLIAMDTILCANVGRPRATGPFDCNLDLPIECDDEYMENSDPSLAFKQPPGKPSKITYFNAHIKLLLILGSAQRTIYAVRKPEPRPGKSIDEWNQEIVTALDSALNSWADSIPDHLRWDPCRTDPLHSDQSAVLYALYYYVQILVHRPFITPRANPTSLTFSSLAICTNAARACSRIMKLQSRRAFLPIPQVQVAMFTSGLVLLLNIWGGKQLGVTFEQSKQLEAVHNCINVLSMFEHRWHAAGRFCDILLELSAVSDLPLPVALEQKRTRDGEFRSTGPTCSNSQNSPFVEGGIHGPDFYPVEVTPSESFLYGPGTGGSPSALPVYSDELSQNIFSNVDLQPHGSSSLQHNGLAADGSSAFSSPSPTPLANMIFSDHTNFAMPELAKPVGWQTEESVNILPGNQPLATDFDIGGMAVWTSVPNGYDWAEWSAYIATVEGLMQEPQAHVM</sequence>
<dbReference type="PANTHER" id="PTHR46910:SF38">
    <property type="entry name" value="ZN(2)-C6 FUNGAL-TYPE DOMAIN-CONTAINING PROTEIN"/>
    <property type="match status" value="1"/>
</dbReference>
<dbReference type="GO" id="GO:0006351">
    <property type="term" value="P:DNA-templated transcription"/>
    <property type="evidence" value="ECO:0007669"/>
    <property type="project" value="InterPro"/>
</dbReference>
<evidence type="ECO:0000313" key="6">
    <source>
        <dbReference type="Proteomes" id="UP000054477"/>
    </source>
</evidence>
<keyword evidence="2" id="KW-0539">Nucleus</keyword>
<reference evidence="5 6" key="1">
    <citation type="submission" date="2014-04" db="EMBL/GenBank/DDBJ databases">
        <authorList>
            <consortium name="DOE Joint Genome Institute"/>
            <person name="Kuo A."/>
            <person name="Kohler A."/>
            <person name="Nagy L.G."/>
            <person name="Floudas D."/>
            <person name="Copeland A."/>
            <person name="Barry K.W."/>
            <person name="Cichocki N."/>
            <person name="Veneault-Fourrey C."/>
            <person name="LaButti K."/>
            <person name="Lindquist E.A."/>
            <person name="Lipzen A."/>
            <person name="Lundell T."/>
            <person name="Morin E."/>
            <person name="Murat C."/>
            <person name="Sun H."/>
            <person name="Tunlid A."/>
            <person name="Henrissat B."/>
            <person name="Grigoriev I.V."/>
            <person name="Hibbett D.S."/>
            <person name="Martin F."/>
            <person name="Nordberg H.P."/>
            <person name="Cantor M.N."/>
            <person name="Hua S.X."/>
        </authorList>
    </citation>
    <scope>NUCLEOTIDE SEQUENCE [LARGE SCALE GENOMIC DNA]</scope>
    <source>
        <strain evidence="5 6">LaAM-08-1</strain>
    </source>
</reference>
<evidence type="ECO:0000256" key="2">
    <source>
        <dbReference type="ARBA" id="ARBA00023242"/>
    </source>
</evidence>
<gene>
    <name evidence="5" type="ORF">K443DRAFT_675974</name>
</gene>
<dbReference type="PROSITE" id="PS00463">
    <property type="entry name" value="ZN2_CY6_FUNGAL_1"/>
    <property type="match status" value="1"/>
</dbReference>
<dbReference type="Gene3D" id="4.10.240.10">
    <property type="entry name" value="Zn(2)-C6 fungal-type DNA-binding domain"/>
    <property type="match status" value="1"/>
</dbReference>
<name>A0A0C9Y2N8_9AGAR</name>
<dbReference type="SMART" id="SM00066">
    <property type="entry name" value="GAL4"/>
    <property type="match status" value="1"/>
</dbReference>
<dbReference type="GO" id="GO:0003677">
    <property type="term" value="F:DNA binding"/>
    <property type="evidence" value="ECO:0007669"/>
    <property type="project" value="InterPro"/>
</dbReference>
<evidence type="ECO:0000256" key="1">
    <source>
        <dbReference type="ARBA" id="ARBA00022723"/>
    </source>
</evidence>
<dbReference type="HOGENOM" id="CLU_006019_2_0_1"/>
<dbReference type="OrthoDB" id="4456959at2759"/>
<reference evidence="6" key="2">
    <citation type="submission" date="2015-01" db="EMBL/GenBank/DDBJ databases">
        <title>Evolutionary Origins and Diversification of the Mycorrhizal Mutualists.</title>
        <authorList>
            <consortium name="DOE Joint Genome Institute"/>
            <consortium name="Mycorrhizal Genomics Consortium"/>
            <person name="Kohler A."/>
            <person name="Kuo A."/>
            <person name="Nagy L.G."/>
            <person name="Floudas D."/>
            <person name="Copeland A."/>
            <person name="Barry K.W."/>
            <person name="Cichocki N."/>
            <person name="Veneault-Fourrey C."/>
            <person name="LaButti K."/>
            <person name="Lindquist E.A."/>
            <person name="Lipzen A."/>
            <person name="Lundell T."/>
            <person name="Morin E."/>
            <person name="Murat C."/>
            <person name="Riley R."/>
            <person name="Ohm R."/>
            <person name="Sun H."/>
            <person name="Tunlid A."/>
            <person name="Henrissat B."/>
            <person name="Grigoriev I.V."/>
            <person name="Hibbett D.S."/>
            <person name="Martin F."/>
        </authorList>
    </citation>
    <scope>NUCLEOTIDE SEQUENCE [LARGE SCALE GENOMIC DNA]</scope>
    <source>
        <strain evidence="6">LaAM-08-1</strain>
    </source>
</reference>
<dbReference type="PANTHER" id="PTHR46910">
    <property type="entry name" value="TRANSCRIPTION FACTOR PDR1"/>
    <property type="match status" value="1"/>
</dbReference>
<dbReference type="EMBL" id="KN838570">
    <property type="protein sequence ID" value="KIK04357.1"/>
    <property type="molecule type" value="Genomic_DNA"/>
</dbReference>
<dbReference type="SMART" id="SM00906">
    <property type="entry name" value="Fungal_trans"/>
    <property type="match status" value="1"/>
</dbReference>
<dbReference type="GO" id="GO:0008270">
    <property type="term" value="F:zinc ion binding"/>
    <property type="evidence" value="ECO:0007669"/>
    <property type="project" value="InterPro"/>
</dbReference>